<dbReference type="EMBL" id="SLZU01000020">
    <property type="protein sequence ID" value="TCS59680.1"/>
    <property type="molecule type" value="Genomic_DNA"/>
</dbReference>
<accession>A0A4R3J5K3</accession>
<dbReference type="OrthoDB" id="9798292at2"/>
<evidence type="ECO:0000313" key="2">
    <source>
        <dbReference type="Proteomes" id="UP000295696"/>
    </source>
</evidence>
<reference evidence="1 2" key="1">
    <citation type="submission" date="2019-03" db="EMBL/GenBank/DDBJ databases">
        <title>Genomic Encyclopedia of Type Strains, Phase IV (KMG-IV): sequencing the most valuable type-strain genomes for metagenomic binning, comparative biology and taxonomic classification.</title>
        <authorList>
            <person name="Goeker M."/>
        </authorList>
    </citation>
    <scope>NUCLEOTIDE SEQUENCE [LARGE SCALE GENOMIC DNA]</scope>
    <source>
        <strain evidence="1 2">DSM 104836</strain>
    </source>
</reference>
<comment type="caution">
    <text evidence="1">The sequence shown here is derived from an EMBL/GenBank/DDBJ whole genome shotgun (WGS) entry which is preliminary data.</text>
</comment>
<dbReference type="Proteomes" id="UP000295696">
    <property type="component" value="Unassembled WGS sequence"/>
</dbReference>
<organism evidence="1 2">
    <name type="scientific">Primorskyibacter sedentarius</name>
    <dbReference type="NCBI Taxonomy" id="745311"/>
    <lineage>
        <taxon>Bacteria</taxon>
        <taxon>Pseudomonadati</taxon>
        <taxon>Pseudomonadota</taxon>
        <taxon>Alphaproteobacteria</taxon>
        <taxon>Rhodobacterales</taxon>
        <taxon>Roseobacteraceae</taxon>
        <taxon>Primorskyibacter</taxon>
    </lineage>
</organism>
<evidence type="ECO:0000313" key="1">
    <source>
        <dbReference type="EMBL" id="TCS59680.1"/>
    </source>
</evidence>
<evidence type="ECO:0008006" key="3">
    <source>
        <dbReference type="Google" id="ProtNLM"/>
    </source>
</evidence>
<dbReference type="InterPro" id="IPR008320">
    <property type="entry name" value="UCP032025"/>
</dbReference>
<dbReference type="Pfam" id="PF07370">
    <property type="entry name" value="DUF1489"/>
    <property type="match status" value="1"/>
</dbReference>
<sequence>MTTRFTNLIKLSVGSESVESMANWQATRRAQSADGLPRHVTRMWPKRSEEILNGGSLYWVIKGLVQCRQRVLRLDEVIGEDGIRRCAIVLDPEIIRVAPSQKRPFQGWRYLKPEDSPADLGKARQQEDTLPPELAGALAEIGVL</sequence>
<proteinExistence type="predicted"/>
<keyword evidence="2" id="KW-1185">Reference proteome</keyword>
<gene>
    <name evidence="1" type="ORF">EDD52_12051</name>
</gene>
<protein>
    <recommendedName>
        <fullName evidence="3">DUF1489 family protein</fullName>
    </recommendedName>
</protein>
<dbReference type="AlphaFoldDB" id="A0A4R3J5K3"/>
<dbReference type="PIRSF" id="PIRSF032025">
    <property type="entry name" value="UCP032025"/>
    <property type="match status" value="1"/>
</dbReference>
<name>A0A4R3J5K3_9RHOB</name>
<dbReference type="RefSeq" id="WP_132248035.1">
    <property type="nucleotide sequence ID" value="NZ_CBDUOC010000246.1"/>
</dbReference>